<dbReference type="EMBL" id="JAGGLB010000045">
    <property type="protein sequence ID" value="MBP1996176.1"/>
    <property type="molecule type" value="Genomic_DNA"/>
</dbReference>
<keyword evidence="2" id="KW-1185">Reference proteome</keyword>
<reference evidence="1 2" key="1">
    <citation type="submission" date="2021-03" db="EMBL/GenBank/DDBJ databases">
        <title>Genomic Encyclopedia of Type Strains, Phase IV (KMG-IV): sequencing the most valuable type-strain genomes for metagenomic binning, comparative biology and taxonomic classification.</title>
        <authorList>
            <person name="Goeker M."/>
        </authorList>
    </citation>
    <scope>NUCLEOTIDE SEQUENCE [LARGE SCALE GENOMIC DNA]</scope>
    <source>
        <strain evidence="1 2">DSM 26048</strain>
    </source>
</reference>
<name>A0ABS4JAQ7_9BACL</name>
<sequence>MYDNGQELITDLHFQAHMDADIPVQVYYQNKHKDIGYVEYFTPSYIKINNTYYNRYLYTFVSRPGY</sequence>
<evidence type="ECO:0000313" key="1">
    <source>
        <dbReference type="EMBL" id="MBP1996176.1"/>
    </source>
</evidence>
<gene>
    <name evidence="1" type="ORF">J2Z66_007820</name>
</gene>
<accession>A0ABS4JAQ7</accession>
<proteinExistence type="predicted"/>
<organism evidence="1 2">
    <name type="scientific">Paenibacillus eucommiae</name>
    <dbReference type="NCBI Taxonomy" id="1355755"/>
    <lineage>
        <taxon>Bacteria</taxon>
        <taxon>Bacillati</taxon>
        <taxon>Bacillota</taxon>
        <taxon>Bacilli</taxon>
        <taxon>Bacillales</taxon>
        <taxon>Paenibacillaceae</taxon>
        <taxon>Paenibacillus</taxon>
    </lineage>
</organism>
<protein>
    <submittedName>
        <fullName evidence="1">Uncharacterized protein</fullName>
    </submittedName>
</protein>
<dbReference type="Proteomes" id="UP001519287">
    <property type="component" value="Unassembled WGS sequence"/>
</dbReference>
<evidence type="ECO:0000313" key="2">
    <source>
        <dbReference type="Proteomes" id="UP001519287"/>
    </source>
</evidence>
<comment type="caution">
    <text evidence="1">The sequence shown here is derived from an EMBL/GenBank/DDBJ whole genome shotgun (WGS) entry which is preliminary data.</text>
</comment>